<keyword evidence="1" id="KW-0472">Membrane</keyword>
<dbReference type="FunFam" id="2.60.120.430:FF:000001">
    <property type="entry name" value="Receptor-like protein kinase FERONIA"/>
    <property type="match status" value="1"/>
</dbReference>
<dbReference type="InterPro" id="IPR021720">
    <property type="entry name" value="Malectin_dom"/>
</dbReference>
<keyword evidence="1" id="KW-1133">Transmembrane helix</keyword>
<evidence type="ECO:0000313" key="3">
    <source>
        <dbReference type="EMBL" id="EOA22266.1"/>
    </source>
</evidence>
<dbReference type="EMBL" id="KB870810">
    <property type="protein sequence ID" value="EOA22266.1"/>
    <property type="molecule type" value="Genomic_DNA"/>
</dbReference>
<gene>
    <name evidence="3" type="ORF">CARUB_v10002854mg</name>
</gene>
<organism evidence="3 4">
    <name type="scientific">Capsella rubella</name>
    <dbReference type="NCBI Taxonomy" id="81985"/>
    <lineage>
        <taxon>Eukaryota</taxon>
        <taxon>Viridiplantae</taxon>
        <taxon>Streptophyta</taxon>
        <taxon>Embryophyta</taxon>
        <taxon>Tracheophyta</taxon>
        <taxon>Spermatophyta</taxon>
        <taxon>Magnoliopsida</taxon>
        <taxon>eudicotyledons</taxon>
        <taxon>Gunneridae</taxon>
        <taxon>Pentapetalae</taxon>
        <taxon>rosids</taxon>
        <taxon>malvids</taxon>
        <taxon>Brassicales</taxon>
        <taxon>Brassicaceae</taxon>
        <taxon>Camelineae</taxon>
        <taxon>Capsella</taxon>
    </lineage>
</organism>
<dbReference type="AlphaFoldDB" id="R0FJI6"/>
<accession>R0FJI6</accession>
<evidence type="ECO:0000259" key="2">
    <source>
        <dbReference type="Pfam" id="PF11721"/>
    </source>
</evidence>
<dbReference type="Gene3D" id="2.60.120.430">
    <property type="entry name" value="Galactose-binding lectin"/>
    <property type="match status" value="1"/>
</dbReference>
<dbReference type="Proteomes" id="UP000029121">
    <property type="component" value="Unassembled WGS sequence"/>
</dbReference>
<dbReference type="PANTHER" id="PTHR10811">
    <property type="entry name" value="FRINGE-RELATED"/>
    <property type="match status" value="1"/>
</dbReference>
<dbReference type="Pfam" id="PF04646">
    <property type="entry name" value="DUF604"/>
    <property type="match status" value="1"/>
</dbReference>
<evidence type="ECO:0000256" key="1">
    <source>
        <dbReference type="SAM" id="Phobius"/>
    </source>
</evidence>
<dbReference type="GO" id="GO:0016020">
    <property type="term" value="C:membrane"/>
    <property type="evidence" value="ECO:0007669"/>
    <property type="project" value="UniProtKB-SubCell"/>
</dbReference>
<dbReference type="Pfam" id="PF11721">
    <property type="entry name" value="Malectin"/>
    <property type="match status" value="1"/>
</dbReference>
<dbReference type="eggNOG" id="KOG2246">
    <property type="taxonomic scope" value="Eukaryota"/>
</dbReference>
<dbReference type="STRING" id="81985.R0FJI6"/>
<dbReference type="Gene3D" id="3.90.550.50">
    <property type="match status" value="1"/>
</dbReference>
<sequence>MGENNIHKEQKSLSYDKSNKPFFPSSSPCSFTAMIVLLIFASYLLYSFSFISFLNPYSPSKIPNSLLVPVIRIGSGLRPEEQQPQTELKHIVFGIAASSDLWKHRREYVKTWWQPRHREMKGAVWLDKPVNDSVSSSSSLPRIKISSDTLSFKYRYRSGHRSAIRITRIVSETVRMLNGTEAERNVRWVVMGDDDTVFFTENLVRVLRKYDHKQFYYIGAPSESHLQNLHQFSYGMAYGGGGFAISYPLAKVLEKMQDRCIERYADLYGSDDRVHACMAEIGVPLTKEVGFHQMDVYGNLLGLLSVHPQAPIVSIHHLDVVDPIFPKTDRVNAVKKLMIPAKLDSASLVQQSVCYDTTRQWTMSVSWGYTVQITRTYMPARMMEMPTRTFNDWHKRHDFTNLAFNTRPITYTDCQRPRVFYLSRAFSNSSSDTTITEYLRHDEWYPKCDWGIADPSDINQIVVHKKPNPDRWNKLVIRFVPSQDSKFAFVNAIEVISAPKDLIADVATSVSRDGTDKFNGLAKQAMEVVYRINVGGRKVTPFNDTLWRTWLPDDDFFKTGDGSSEKTYFTGRIKYRSGGASREVGPDNVYNTARVSKRSRGLVDMSWDFPVTAGYKYLIRMHFCDIASKSLGRLYFNVYINGNLAYQDFDLSYAADNVLASPYYIDFVVDPTADYNNNNNNSPSGSPITVSVGPSNKTSVDEGGVDAILNGVEIMKMSNSMGSLAGYVSAETILSSCPNRRNLSIFIAMLAFMCIFMSFYIVAQRKKARDNYGWTKLSLDVLEDHPKSGNQFIARKA</sequence>
<protein>
    <recommendedName>
        <fullName evidence="2">Malectin domain-containing protein</fullName>
    </recommendedName>
</protein>
<keyword evidence="1" id="KW-0812">Transmembrane</keyword>
<reference evidence="4" key="1">
    <citation type="journal article" date="2013" name="Nat. Genet.">
        <title>The Capsella rubella genome and the genomic consequences of rapid mating system evolution.</title>
        <authorList>
            <person name="Slotte T."/>
            <person name="Hazzouri K.M."/>
            <person name="Agren J.A."/>
            <person name="Koenig D."/>
            <person name="Maumus F."/>
            <person name="Guo Y.L."/>
            <person name="Steige K."/>
            <person name="Platts A.E."/>
            <person name="Escobar J.S."/>
            <person name="Newman L.K."/>
            <person name="Wang W."/>
            <person name="Mandakova T."/>
            <person name="Vello E."/>
            <person name="Smith L.M."/>
            <person name="Henz S.R."/>
            <person name="Steffen J."/>
            <person name="Takuno S."/>
            <person name="Brandvain Y."/>
            <person name="Coop G."/>
            <person name="Andolfatto P."/>
            <person name="Hu T.T."/>
            <person name="Blanchette M."/>
            <person name="Clark R.M."/>
            <person name="Quesneville H."/>
            <person name="Nordborg M."/>
            <person name="Gaut B.S."/>
            <person name="Lysak M.A."/>
            <person name="Jenkins J."/>
            <person name="Grimwood J."/>
            <person name="Chapman J."/>
            <person name="Prochnik S."/>
            <person name="Shu S."/>
            <person name="Rokhsar D."/>
            <person name="Schmutz J."/>
            <person name="Weigel D."/>
            <person name="Wright S.I."/>
        </authorList>
    </citation>
    <scope>NUCLEOTIDE SEQUENCE [LARGE SCALE GENOMIC DNA]</scope>
    <source>
        <strain evidence="4">cv. Monte Gargano</strain>
    </source>
</reference>
<feature type="transmembrane region" description="Helical" evidence="1">
    <location>
        <begin position="743"/>
        <end position="763"/>
    </location>
</feature>
<keyword evidence="4" id="KW-1185">Reference proteome</keyword>
<dbReference type="InterPro" id="IPR006740">
    <property type="entry name" value="DUF604"/>
</dbReference>
<name>R0FJI6_9BRAS</name>
<dbReference type="FunFam" id="3.90.550.50:FF:000061">
    <property type="entry name" value="AT4g00300 protein"/>
    <property type="match status" value="1"/>
</dbReference>
<proteinExistence type="predicted"/>
<evidence type="ECO:0000313" key="4">
    <source>
        <dbReference type="Proteomes" id="UP000029121"/>
    </source>
</evidence>
<feature type="domain" description="Malectin" evidence="2">
    <location>
        <begin position="528"/>
        <end position="670"/>
    </location>
</feature>
<feature type="transmembrane region" description="Helical" evidence="1">
    <location>
        <begin position="21"/>
        <end position="46"/>
    </location>
</feature>